<dbReference type="Proteomes" id="UP000642509">
    <property type="component" value="Unassembled WGS sequence"/>
</dbReference>
<dbReference type="PANTHER" id="PTHR42796">
    <property type="entry name" value="FUMARYLACETOACETATE HYDROLASE DOMAIN-CONTAINING PROTEIN 2A-RELATED"/>
    <property type="match status" value="1"/>
</dbReference>
<comment type="similarity">
    <text evidence="1">Belongs to the FAH family.</text>
</comment>
<sequence length="303" mass="32754">MWWDIPMKLSTYRLPGSDPDTPGATFAALVTETDGPRATAAVELEGVVDVGDFLSLPEPNRTELVEAALAAAAEDPSRVLDASALEPATLIPFPTKVFCIGLNYRNHILETGLELPEHPSIFTKFAQTLTGATDAIEVPAEDHRLDWEGELCIVIGEPGRRIPEDRAASHIAGYAISNDVSVRGYQGRTTEWTQGKVWEETTPIGPWLVTPDEYAPGATITTRVNGEVMQQDSTGDLVFGAEKLVSYISDLVTLLPGDLILTGTPAGVALARKNDAGRRPWLKAGDVLETEIEGLGLQRNEIR</sequence>
<dbReference type="SUPFAM" id="SSF56529">
    <property type="entry name" value="FAH"/>
    <property type="match status" value="1"/>
</dbReference>
<evidence type="ECO:0000313" key="4">
    <source>
        <dbReference type="EMBL" id="GGO41950.1"/>
    </source>
</evidence>
<keyword evidence="5" id="KW-1185">Reference proteome</keyword>
<proteinExistence type="inferred from homology"/>
<evidence type="ECO:0000256" key="2">
    <source>
        <dbReference type="ARBA" id="ARBA00022723"/>
    </source>
</evidence>
<dbReference type="InterPro" id="IPR011234">
    <property type="entry name" value="Fumarylacetoacetase-like_C"/>
</dbReference>
<evidence type="ECO:0000313" key="5">
    <source>
        <dbReference type="Proteomes" id="UP000642509"/>
    </source>
</evidence>
<organism evidence="4 5">
    <name type="scientific">Citricoccus zhacaiensis</name>
    <dbReference type="NCBI Taxonomy" id="489142"/>
    <lineage>
        <taxon>Bacteria</taxon>
        <taxon>Bacillati</taxon>
        <taxon>Actinomycetota</taxon>
        <taxon>Actinomycetes</taxon>
        <taxon>Micrococcales</taxon>
        <taxon>Micrococcaceae</taxon>
        <taxon>Citricoccus</taxon>
    </lineage>
</organism>
<dbReference type="InterPro" id="IPR051121">
    <property type="entry name" value="FAH"/>
</dbReference>
<evidence type="ECO:0000256" key="1">
    <source>
        <dbReference type="ARBA" id="ARBA00010211"/>
    </source>
</evidence>
<name>A0ABQ2LQN7_9MICC</name>
<dbReference type="PANTHER" id="PTHR42796:SF4">
    <property type="entry name" value="FUMARYLACETOACETATE HYDROLASE DOMAIN-CONTAINING PROTEIN 2A"/>
    <property type="match status" value="1"/>
</dbReference>
<dbReference type="InterPro" id="IPR036663">
    <property type="entry name" value="Fumarylacetoacetase_C_sf"/>
</dbReference>
<dbReference type="EMBL" id="BMLQ01000001">
    <property type="protein sequence ID" value="GGO41950.1"/>
    <property type="molecule type" value="Genomic_DNA"/>
</dbReference>
<comment type="caution">
    <text evidence="4">The sequence shown here is derived from an EMBL/GenBank/DDBJ whole genome shotgun (WGS) entry which is preliminary data.</text>
</comment>
<dbReference type="Gene3D" id="3.90.850.10">
    <property type="entry name" value="Fumarylacetoacetase-like, C-terminal domain"/>
    <property type="match status" value="1"/>
</dbReference>
<accession>A0ABQ2LQN7</accession>
<protein>
    <submittedName>
        <fullName evidence="4">5-oxopent-3-ene-1,2,5-tricarboxylate decarboxylase</fullName>
    </submittedName>
</protein>
<evidence type="ECO:0000259" key="3">
    <source>
        <dbReference type="Pfam" id="PF01557"/>
    </source>
</evidence>
<gene>
    <name evidence="4" type="ORF">GCM10010977_06690</name>
</gene>
<reference evidence="5" key="1">
    <citation type="journal article" date="2019" name="Int. J. Syst. Evol. Microbiol.">
        <title>The Global Catalogue of Microorganisms (GCM) 10K type strain sequencing project: providing services to taxonomists for standard genome sequencing and annotation.</title>
        <authorList>
            <consortium name="The Broad Institute Genomics Platform"/>
            <consortium name="The Broad Institute Genome Sequencing Center for Infectious Disease"/>
            <person name="Wu L."/>
            <person name="Ma J."/>
        </authorList>
    </citation>
    <scope>NUCLEOTIDE SEQUENCE [LARGE SCALE GENOMIC DNA]</scope>
    <source>
        <strain evidence="5">CGMCC 1.7064</strain>
    </source>
</reference>
<keyword evidence="2" id="KW-0479">Metal-binding</keyword>
<dbReference type="Pfam" id="PF01557">
    <property type="entry name" value="FAA_hydrolase"/>
    <property type="match status" value="1"/>
</dbReference>
<feature type="domain" description="Fumarylacetoacetase-like C-terminal" evidence="3">
    <location>
        <begin position="96"/>
        <end position="302"/>
    </location>
</feature>